<feature type="domain" description="HTH araC/xylS-type" evidence="5">
    <location>
        <begin position="172"/>
        <end position="270"/>
    </location>
</feature>
<dbReference type="Gene3D" id="1.10.10.60">
    <property type="entry name" value="Homeodomain-like"/>
    <property type="match status" value="2"/>
</dbReference>
<dbReference type="PANTHER" id="PTHR43280">
    <property type="entry name" value="ARAC-FAMILY TRANSCRIPTIONAL REGULATOR"/>
    <property type="match status" value="1"/>
</dbReference>
<dbReference type="EMBL" id="CP049332">
    <property type="protein sequence ID" value="QIH44002.1"/>
    <property type="molecule type" value="Genomic_DNA"/>
</dbReference>
<name>A0A6G7CPI4_9VIBR</name>
<dbReference type="InterPro" id="IPR009057">
    <property type="entry name" value="Homeodomain-like_sf"/>
</dbReference>
<evidence type="ECO:0000256" key="3">
    <source>
        <dbReference type="ARBA" id="ARBA00023159"/>
    </source>
</evidence>
<dbReference type="Proteomes" id="UP000503003">
    <property type="component" value="Chromosome 2"/>
</dbReference>
<dbReference type="PROSITE" id="PS00041">
    <property type="entry name" value="HTH_ARAC_FAMILY_1"/>
    <property type="match status" value="1"/>
</dbReference>
<evidence type="ECO:0000256" key="2">
    <source>
        <dbReference type="ARBA" id="ARBA00023125"/>
    </source>
</evidence>
<dbReference type="PROSITE" id="PS01124">
    <property type="entry name" value="HTH_ARAC_FAMILY_2"/>
    <property type="match status" value="1"/>
</dbReference>
<organism evidence="6 7">
    <name type="scientific">Vibrio ziniensis</name>
    <dbReference type="NCBI Taxonomy" id="2711221"/>
    <lineage>
        <taxon>Bacteria</taxon>
        <taxon>Pseudomonadati</taxon>
        <taxon>Pseudomonadota</taxon>
        <taxon>Gammaproteobacteria</taxon>
        <taxon>Vibrionales</taxon>
        <taxon>Vibrionaceae</taxon>
        <taxon>Vibrio</taxon>
    </lineage>
</organism>
<dbReference type="InterPro" id="IPR020449">
    <property type="entry name" value="Tscrpt_reg_AraC-type_HTH"/>
</dbReference>
<dbReference type="InterPro" id="IPR018062">
    <property type="entry name" value="HTH_AraC-typ_CS"/>
</dbReference>
<dbReference type="KEGG" id="vzi:G5S32_18685"/>
<keyword evidence="4" id="KW-0804">Transcription</keyword>
<dbReference type="SUPFAM" id="SSF46689">
    <property type="entry name" value="Homeodomain-like"/>
    <property type="match status" value="1"/>
</dbReference>
<dbReference type="Pfam" id="PF02311">
    <property type="entry name" value="AraC_binding"/>
    <property type="match status" value="1"/>
</dbReference>
<evidence type="ECO:0000256" key="4">
    <source>
        <dbReference type="ARBA" id="ARBA00023163"/>
    </source>
</evidence>
<dbReference type="AlphaFoldDB" id="A0A6G7CPI4"/>
<keyword evidence="7" id="KW-1185">Reference proteome</keyword>
<proteinExistence type="predicted"/>
<dbReference type="RefSeq" id="WP_165313665.1">
    <property type="nucleotide sequence ID" value="NZ_CP049332.1"/>
</dbReference>
<protein>
    <submittedName>
        <fullName evidence="6">Helix-turn-helix domain-containing protein</fullName>
    </submittedName>
</protein>
<evidence type="ECO:0000256" key="1">
    <source>
        <dbReference type="ARBA" id="ARBA00023015"/>
    </source>
</evidence>
<dbReference type="InterPro" id="IPR014710">
    <property type="entry name" value="RmlC-like_jellyroll"/>
</dbReference>
<keyword evidence="3" id="KW-0010">Activator</keyword>
<evidence type="ECO:0000259" key="5">
    <source>
        <dbReference type="PROSITE" id="PS01124"/>
    </source>
</evidence>
<dbReference type="SMART" id="SM00342">
    <property type="entry name" value="HTH_ARAC"/>
    <property type="match status" value="1"/>
</dbReference>
<evidence type="ECO:0000313" key="6">
    <source>
        <dbReference type="EMBL" id="QIH44002.1"/>
    </source>
</evidence>
<dbReference type="GO" id="GO:0043565">
    <property type="term" value="F:sequence-specific DNA binding"/>
    <property type="evidence" value="ECO:0007669"/>
    <property type="project" value="InterPro"/>
</dbReference>
<keyword evidence="1" id="KW-0805">Transcription regulation</keyword>
<dbReference type="PRINTS" id="PR00032">
    <property type="entry name" value="HTHARAC"/>
</dbReference>
<sequence>MIYLKSNEFFVSSEIPFATELRAPQEPYPEHSHAFEELMLVSGGSGTHVINDIPMNLSKNYVCFIKREDRHLFENVEGLHLSNVLFDQSKMAVDSSIAKYIPDTADHSRGWFINEQSSEMANSLIMRLDSEIGVDTLESKIVCQSLFNLLLVELSRGRIHSLDAESEEEKVLSVMQYLHQSYAEPVTLQDFTEKVSISSKQLSKILFRMTGMNFNKYLNHIRMSKALEALKYSDRSITDIAFEVGYQDSNYFSSKFKRVFNVTPREVRLGANIRN</sequence>
<accession>A0A6G7CPI4</accession>
<dbReference type="Pfam" id="PF12833">
    <property type="entry name" value="HTH_18"/>
    <property type="match status" value="1"/>
</dbReference>
<dbReference type="InterPro" id="IPR018060">
    <property type="entry name" value="HTH_AraC"/>
</dbReference>
<dbReference type="PANTHER" id="PTHR43280:SF28">
    <property type="entry name" value="HTH-TYPE TRANSCRIPTIONAL ACTIVATOR RHAS"/>
    <property type="match status" value="1"/>
</dbReference>
<dbReference type="GO" id="GO:0003700">
    <property type="term" value="F:DNA-binding transcription factor activity"/>
    <property type="evidence" value="ECO:0007669"/>
    <property type="project" value="InterPro"/>
</dbReference>
<reference evidence="6 7" key="1">
    <citation type="submission" date="2020-02" db="EMBL/GenBank/DDBJ databases">
        <title>A complete genome of a marine bacterium Vibrio sp. ZWAL4003 isolated from the mangrove sediment with the ability to degrade polysaccharides.</title>
        <authorList>
            <person name="Wu J."/>
            <person name="Qu W."/>
            <person name="Zeng R."/>
        </authorList>
    </citation>
    <scope>NUCLEOTIDE SEQUENCE [LARGE SCALE GENOMIC DNA]</scope>
    <source>
        <strain evidence="6 7">ZWAL4003</strain>
    </source>
</reference>
<gene>
    <name evidence="6" type="ORF">G5S32_18685</name>
</gene>
<keyword evidence="2" id="KW-0238">DNA-binding</keyword>
<dbReference type="InterPro" id="IPR037923">
    <property type="entry name" value="HTH-like"/>
</dbReference>
<evidence type="ECO:0000313" key="7">
    <source>
        <dbReference type="Proteomes" id="UP000503003"/>
    </source>
</evidence>
<dbReference type="SUPFAM" id="SSF51215">
    <property type="entry name" value="Regulatory protein AraC"/>
    <property type="match status" value="1"/>
</dbReference>
<dbReference type="InterPro" id="IPR003313">
    <property type="entry name" value="AraC-bd"/>
</dbReference>
<dbReference type="Gene3D" id="2.60.120.10">
    <property type="entry name" value="Jelly Rolls"/>
    <property type="match status" value="1"/>
</dbReference>